<dbReference type="EMBL" id="BK032878">
    <property type="protein sequence ID" value="DAF65477.1"/>
    <property type="molecule type" value="Genomic_DNA"/>
</dbReference>
<keyword evidence="1" id="KW-0812">Transmembrane</keyword>
<keyword evidence="1" id="KW-0472">Membrane</keyword>
<proteinExistence type="predicted"/>
<accession>A0A8S5TQR6</accession>
<protein>
    <submittedName>
        <fullName evidence="2">Uncharacterized protein</fullName>
    </submittedName>
</protein>
<feature type="transmembrane region" description="Helical" evidence="1">
    <location>
        <begin position="25"/>
        <end position="42"/>
    </location>
</feature>
<keyword evidence="1" id="KW-1133">Transmembrane helix</keyword>
<organism evidence="2">
    <name type="scientific">Siphoviridae sp. ctbbV81</name>
    <dbReference type="NCBI Taxonomy" id="2827900"/>
    <lineage>
        <taxon>Viruses</taxon>
        <taxon>Duplodnaviria</taxon>
        <taxon>Heunggongvirae</taxon>
        <taxon>Uroviricota</taxon>
        <taxon>Caudoviricetes</taxon>
    </lineage>
</organism>
<evidence type="ECO:0000313" key="2">
    <source>
        <dbReference type="EMBL" id="DAF65477.1"/>
    </source>
</evidence>
<reference evidence="2" key="1">
    <citation type="journal article" date="2021" name="Proc. Natl. Acad. Sci. U.S.A.">
        <title>A Catalog of Tens of Thousands of Viruses from Human Metagenomes Reveals Hidden Associations with Chronic Diseases.</title>
        <authorList>
            <person name="Tisza M.J."/>
            <person name="Buck C.B."/>
        </authorList>
    </citation>
    <scope>NUCLEOTIDE SEQUENCE</scope>
    <source>
        <strain evidence="2">CtbbV81</strain>
    </source>
</reference>
<name>A0A8S5TQR6_9CAUD</name>
<evidence type="ECO:0000256" key="1">
    <source>
        <dbReference type="SAM" id="Phobius"/>
    </source>
</evidence>
<sequence>MTNQKQHQNPVGLNRENLKKNRRNLRLIQTCDFFIFVHYVYISL</sequence>